<keyword evidence="1" id="KW-0472">Membrane</keyword>
<dbReference type="EMBL" id="DAKRPA010000110">
    <property type="protein sequence ID" value="DAZ98294.1"/>
    <property type="molecule type" value="Genomic_DNA"/>
</dbReference>
<keyword evidence="3" id="KW-1185">Reference proteome</keyword>
<reference evidence="2" key="2">
    <citation type="journal article" date="2023" name="Microbiol Resour">
        <title>Decontamination and Annotation of the Draft Genome Sequence of the Oomycete Lagenidium giganteum ARSEF 373.</title>
        <authorList>
            <person name="Morgan W.R."/>
            <person name="Tartar A."/>
        </authorList>
    </citation>
    <scope>NUCLEOTIDE SEQUENCE</scope>
    <source>
        <strain evidence="2">ARSEF 373</strain>
    </source>
</reference>
<evidence type="ECO:0000256" key="1">
    <source>
        <dbReference type="SAM" id="Phobius"/>
    </source>
</evidence>
<keyword evidence="1" id="KW-0812">Transmembrane</keyword>
<comment type="caution">
    <text evidence="2">The sequence shown here is derived from an EMBL/GenBank/DDBJ whole genome shotgun (WGS) entry which is preliminary data.</text>
</comment>
<accession>A0AAV2Z0N1</accession>
<gene>
    <name evidence="2" type="ORF">N0F65_008880</name>
</gene>
<dbReference type="Proteomes" id="UP001146120">
    <property type="component" value="Unassembled WGS sequence"/>
</dbReference>
<proteinExistence type="predicted"/>
<dbReference type="AlphaFoldDB" id="A0AAV2Z0N1"/>
<organism evidence="2 3">
    <name type="scientific">Lagenidium giganteum</name>
    <dbReference type="NCBI Taxonomy" id="4803"/>
    <lineage>
        <taxon>Eukaryota</taxon>
        <taxon>Sar</taxon>
        <taxon>Stramenopiles</taxon>
        <taxon>Oomycota</taxon>
        <taxon>Peronosporomycetes</taxon>
        <taxon>Pythiales</taxon>
        <taxon>Pythiaceae</taxon>
    </lineage>
</organism>
<reference evidence="2" key="1">
    <citation type="submission" date="2022-11" db="EMBL/GenBank/DDBJ databases">
        <authorList>
            <person name="Morgan W.R."/>
            <person name="Tartar A."/>
        </authorList>
    </citation>
    <scope>NUCLEOTIDE SEQUENCE</scope>
    <source>
        <strain evidence="2">ARSEF 373</strain>
    </source>
</reference>
<sequence>MREVVLQVACGMLLLAVVVLVLVWVYRYIQYKQAVKLSQERWLQYETATRLYATEEGGADREDLDWPSTKPLMLSPIPEEHWEHGRESMDSSKATSDRRKSALFLSYGSFERQASA</sequence>
<name>A0AAV2Z0N1_9STRA</name>
<protein>
    <submittedName>
        <fullName evidence="2">Uncharacterized protein</fullName>
    </submittedName>
</protein>
<evidence type="ECO:0000313" key="3">
    <source>
        <dbReference type="Proteomes" id="UP001146120"/>
    </source>
</evidence>
<feature type="transmembrane region" description="Helical" evidence="1">
    <location>
        <begin position="6"/>
        <end position="26"/>
    </location>
</feature>
<evidence type="ECO:0000313" key="2">
    <source>
        <dbReference type="EMBL" id="DAZ98294.1"/>
    </source>
</evidence>
<keyword evidence="1" id="KW-1133">Transmembrane helix</keyword>